<dbReference type="Gene3D" id="1.20.1720.10">
    <property type="entry name" value="Multidrug resistance protein D"/>
    <property type="match status" value="1"/>
</dbReference>
<gene>
    <name evidence="9" type="ORF">GCM10010911_17120</name>
</gene>
<dbReference type="SUPFAM" id="SSF103473">
    <property type="entry name" value="MFS general substrate transporter"/>
    <property type="match status" value="1"/>
</dbReference>
<evidence type="ECO:0000256" key="6">
    <source>
        <dbReference type="ARBA" id="ARBA00023136"/>
    </source>
</evidence>
<comment type="subcellular location">
    <subcellularLocation>
        <location evidence="1">Cell membrane</location>
        <topology evidence="1">Multi-pass membrane protein</topology>
    </subcellularLocation>
</comment>
<dbReference type="PRINTS" id="PR01036">
    <property type="entry name" value="TCRTETB"/>
</dbReference>
<reference evidence="9" key="1">
    <citation type="journal article" date="2014" name="Int. J. Syst. Evol. Microbiol.">
        <title>Complete genome sequence of Corynebacterium casei LMG S-19264T (=DSM 44701T), isolated from a smear-ripened cheese.</title>
        <authorList>
            <consortium name="US DOE Joint Genome Institute (JGI-PGF)"/>
            <person name="Walter F."/>
            <person name="Albersmeier A."/>
            <person name="Kalinowski J."/>
            <person name="Ruckert C."/>
        </authorList>
    </citation>
    <scope>NUCLEOTIDE SEQUENCE</scope>
    <source>
        <strain evidence="9">CGMCC 1.15178</strain>
    </source>
</reference>
<dbReference type="GO" id="GO:0005886">
    <property type="term" value="C:plasma membrane"/>
    <property type="evidence" value="ECO:0007669"/>
    <property type="project" value="UniProtKB-SubCell"/>
</dbReference>
<evidence type="ECO:0000256" key="7">
    <source>
        <dbReference type="SAM" id="Phobius"/>
    </source>
</evidence>
<keyword evidence="6 7" id="KW-0472">Membrane</keyword>
<name>A0A916YSQ4_9BACL</name>
<accession>A0A916YSQ4</accession>
<feature type="domain" description="Major facilitator superfamily (MFS) profile" evidence="8">
    <location>
        <begin position="17"/>
        <end position="157"/>
    </location>
</feature>
<dbReference type="InterPro" id="IPR020846">
    <property type="entry name" value="MFS_dom"/>
</dbReference>
<sequence length="157" mass="16467">MSVIGKEEKTAEKKWWALVAVCLGLFMALLDVTIVNVALPAIQSELQTDFTGLEWVLNAYTLVFAVALVTTSRLGDIFGRKTLFVLGIAVFTIGSLLCGLSGDITMLNFSRGIQGLGASAMTPLSLAIISATFSGKQRGIAIGIWGGVSGLATGIAR</sequence>
<evidence type="ECO:0000256" key="1">
    <source>
        <dbReference type="ARBA" id="ARBA00004651"/>
    </source>
</evidence>
<dbReference type="PANTHER" id="PTHR42718">
    <property type="entry name" value="MAJOR FACILITATOR SUPERFAMILY MULTIDRUG TRANSPORTER MFSC"/>
    <property type="match status" value="1"/>
</dbReference>
<keyword evidence="4 7" id="KW-0812">Transmembrane</keyword>
<evidence type="ECO:0000313" key="9">
    <source>
        <dbReference type="EMBL" id="GGD59843.1"/>
    </source>
</evidence>
<dbReference type="InterPro" id="IPR011701">
    <property type="entry name" value="MFS"/>
</dbReference>
<evidence type="ECO:0000259" key="8">
    <source>
        <dbReference type="PROSITE" id="PS50850"/>
    </source>
</evidence>
<feature type="transmembrane region" description="Helical" evidence="7">
    <location>
        <begin position="55"/>
        <end position="71"/>
    </location>
</feature>
<evidence type="ECO:0000313" key="10">
    <source>
        <dbReference type="Proteomes" id="UP000612456"/>
    </source>
</evidence>
<dbReference type="AlphaFoldDB" id="A0A916YSQ4"/>
<feature type="transmembrane region" description="Helical" evidence="7">
    <location>
        <begin position="15"/>
        <end position="35"/>
    </location>
</feature>
<evidence type="ECO:0000256" key="3">
    <source>
        <dbReference type="ARBA" id="ARBA00022475"/>
    </source>
</evidence>
<evidence type="ECO:0000256" key="5">
    <source>
        <dbReference type="ARBA" id="ARBA00022989"/>
    </source>
</evidence>
<dbReference type="EMBL" id="BMHP01000001">
    <property type="protein sequence ID" value="GGD59843.1"/>
    <property type="molecule type" value="Genomic_DNA"/>
</dbReference>
<dbReference type="Proteomes" id="UP000612456">
    <property type="component" value="Unassembled WGS sequence"/>
</dbReference>
<dbReference type="CDD" id="cd17321">
    <property type="entry name" value="MFS_MMR_MDR_like"/>
    <property type="match status" value="1"/>
</dbReference>
<keyword evidence="10" id="KW-1185">Reference proteome</keyword>
<dbReference type="PANTHER" id="PTHR42718:SF46">
    <property type="entry name" value="BLR6921 PROTEIN"/>
    <property type="match status" value="1"/>
</dbReference>
<dbReference type="Pfam" id="PF07690">
    <property type="entry name" value="MFS_1"/>
    <property type="match status" value="1"/>
</dbReference>
<comment type="caution">
    <text evidence="9">The sequence shown here is derived from an EMBL/GenBank/DDBJ whole genome shotgun (WGS) entry which is preliminary data.</text>
</comment>
<dbReference type="InterPro" id="IPR036259">
    <property type="entry name" value="MFS_trans_sf"/>
</dbReference>
<keyword evidence="5 7" id="KW-1133">Transmembrane helix</keyword>
<keyword evidence="2" id="KW-0813">Transport</keyword>
<evidence type="ECO:0000256" key="4">
    <source>
        <dbReference type="ARBA" id="ARBA00022692"/>
    </source>
</evidence>
<dbReference type="PROSITE" id="PS50850">
    <property type="entry name" value="MFS"/>
    <property type="match status" value="1"/>
</dbReference>
<reference evidence="9" key="2">
    <citation type="submission" date="2020-09" db="EMBL/GenBank/DDBJ databases">
        <authorList>
            <person name="Sun Q."/>
            <person name="Zhou Y."/>
        </authorList>
    </citation>
    <scope>NUCLEOTIDE SEQUENCE</scope>
    <source>
        <strain evidence="9">CGMCC 1.15178</strain>
    </source>
</reference>
<feature type="transmembrane region" description="Helical" evidence="7">
    <location>
        <begin position="83"/>
        <end position="107"/>
    </location>
</feature>
<feature type="transmembrane region" description="Helical" evidence="7">
    <location>
        <begin position="113"/>
        <end position="133"/>
    </location>
</feature>
<evidence type="ECO:0000256" key="2">
    <source>
        <dbReference type="ARBA" id="ARBA00022448"/>
    </source>
</evidence>
<organism evidence="9 10">
    <name type="scientific">Paenibacillus nasutitermitis</name>
    <dbReference type="NCBI Taxonomy" id="1652958"/>
    <lineage>
        <taxon>Bacteria</taxon>
        <taxon>Bacillati</taxon>
        <taxon>Bacillota</taxon>
        <taxon>Bacilli</taxon>
        <taxon>Bacillales</taxon>
        <taxon>Paenibacillaceae</taxon>
        <taxon>Paenibacillus</taxon>
    </lineage>
</organism>
<proteinExistence type="predicted"/>
<protein>
    <recommendedName>
        <fullName evidence="8">Major facilitator superfamily (MFS) profile domain-containing protein</fullName>
    </recommendedName>
</protein>
<dbReference type="GO" id="GO:0022857">
    <property type="term" value="F:transmembrane transporter activity"/>
    <property type="evidence" value="ECO:0007669"/>
    <property type="project" value="InterPro"/>
</dbReference>
<keyword evidence="3" id="KW-1003">Cell membrane</keyword>